<organism evidence="2 3">
    <name type="scientific">Planomicrobium soli</name>
    <dbReference type="NCBI Taxonomy" id="1176648"/>
    <lineage>
        <taxon>Bacteria</taxon>
        <taxon>Bacillati</taxon>
        <taxon>Bacillota</taxon>
        <taxon>Bacilli</taxon>
        <taxon>Bacillales</taxon>
        <taxon>Caryophanaceae</taxon>
        <taxon>Planomicrobium</taxon>
    </lineage>
</organism>
<dbReference type="EMBL" id="PYAT01000003">
    <property type="protein sequence ID" value="PSL40911.1"/>
    <property type="molecule type" value="Genomic_DNA"/>
</dbReference>
<sequence>MVEKRSRKLNLIPFLTSVILVLCIPYIFDMKTITLGMEYRGFPFNWLAVYPSNGISFKGLGFLVDVVVFYWLMTLLINKLKKKRGKP</sequence>
<dbReference type="Proteomes" id="UP000242682">
    <property type="component" value="Unassembled WGS sequence"/>
</dbReference>
<keyword evidence="3" id="KW-1185">Reference proteome</keyword>
<keyword evidence="1" id="KW-0812">Transmembrane</keyword>
<evidence type="ECO:0000313" key="3">
    <source>
        <dbReference type="Proteomes" id="UP000242682"/>
    </source>
</evidence>
<accession>A0A2P8H3W6</accession>
<dbReference type="RefSeq" id="WP_106532422.1">
    <property type="nucleotide sequence ID" value="NZ_PYAT01000003.1"/>
</dbReference>
<comment type="caution">
    <text evidence="2">The sequence shown here is derived from an EMBL/GenBank/DDBJ whole genome shotgun (WGS) entry which is preliminary data.</text>
</comment>
<dbReference type="AlphaFoldDB" id="A0A2P8H3W6"/>
<name>A0A2P8H3W6_9BACL</name>
<reference evidence="2 3" key="1">
    <citation type="submission" date="2018-03" db="EMBL/GenBank/DDBJ databases">
        <title>Genomic Encyclopedia of Type Strains, Phase III (KMG-III): the genomes of soil and plant-associated and newly described type strains.</title>
        <authorList>
            <person name="Whitman W."/>
        </authorList>
    </citation>
    <scope>NUCLEOTIDE SEQUENCE [LARGE SCALE GENOMIC DNA]</scope>
    <source>
        <strain evidence="2 3">CGMCC 1.12259</strain>
    </source>
</reference>
<evidence type="ECO:0000256" key="1">
    <source>
        <dbReference type="SAM" id="Phobius"/>
    </source>
</evidence>
<proteinExistence type="predicted"/>
<keyword evidence="1" id="KW-1133">Transmembrane helix</keyword>
<dbReference type="OrthoDB" id="2991697at2"/>
<feature type="transmembrane region" description="Helical" evidence="1">
    <location>
        <begin position="55"/>
        <end position="77"/>
    </location>
</feature>
<keyword evidence="1" id="KW-0472">Membrane</keyword>
<protein>
    <submittedName>
        <fullName evidence="2">Uncharacterized protein</fullName>
    </submittedName>
</protein>
<gene>
    <name evidence="2" type="ORF">B0H99_10343</name>
</gene>
<feature type="transmembrane region" description="Helical" evidence="1">
    <location>
        <begin position="9"/>
        <end position="28"/>
    </location>
</feature>
<evidence type="ECO:0000313" key="2">
    <source>
        <dbReference type="EMBL" id="PSL40911.1"/>
    </source>
</evidence>